<feature type="transmembrane region" description="Helical" evidence="1">
    <location>
        <begin position="152"/>
        <end position="174"/>
    </location>
</feature>
<feature type="transmembrane region" description="Helical" evidence="1">
    <location>
        <begin position="180"/>
        <end position="199"/>
    </location>
</feature>
<protein>
    <submittedName>
        <fullName evidence="2">Uncharacterized protein</fullName>
    </submittedName>
</protein>
<evidence type="ECO:0000313" key="2">
    <source>
        <dbReference type="EMBL" id="KKN20293.1"/>
    </source>
</evidence>
<feature type="transmembrane region" description="Helical" evidence="1">
    <location>
        <begin position="127"/>
        <end position="145"/>
    </location>
</feature>
<reference evidence="2" key="1">
    <citation type="journal article" date="2015" name="Nature">
        <title>Complex archaea that bridge the gap between prokaryotes and eukaryotes.</title>
        <authorList>
            <person name="Spang A."/>
            <person name="Saw J.H."/>
            <person name="Jorgensen S.L."/>
            <person name="Zaremba-Niedzwiedzka K."/>
            <person name="Martijn J."/>
            <person name="Lind A.E."/>
            <person name="van Eijk R."/>
            <person name="Schleper C."/>
            <person name="Guy L."/>
            <person name="Ettema T.J."/>
        </authorList>
    </citation>
    <scope>NUCLEOTIDE SEQUENCE</scope>
</reference>
<keyword evidence="1" id="KW-1133">Transmembrane helix</keyword>
<gene>
    <name evidence="2" type="ORF">LCGC14_0937050</name>
</gene>
<comment type="caution">
    <text evidence="2">The sequence shown here is derived from an EMBL/GenBank/DDBJ whole genome shotgun (WGS) entry which is preliminary data.</text>
</comment>
<sequence length="222" mass="24652">MKYKLITLIFAFLLVGSFVVAEVELTIPFNQEFDLKRQCFNNGTFCSSQAVCNTTILYPDGTILTDNQEMTNQNSFHNLTLTNFNISQLGIMFTTMICDDPGGQIIGSNFDTFEIEVTGDGSAFRTFPLEFSIIAFAFLLIGVSYTNDRLRLFRTVGGLLAMAMGVVTLFPGYANLNYSTLPGLGVGLTTIGLGFFFLISDSLSYDRQVETFQQSDDGRFHE</sequence>
<dbReference type="AlphaFoldDB" id="A0A0F9RSM3"/>
<keyword evidence="1" id="KW-0812">Transmembrane</keyword>
<evidence type="ECO:0000256" key="1">
    <source>
        <dbReference type="SAM" id="Phobius"/>
    </source>
</evidence>
<name>A0A0F9RSM3_9ZZZZ</name>
<accession>A0A0F9RSM3</accession>
<dbReference type="EMBL" id="LAZR01003256">
    <property type="protein sequence ID" value="KKN20293.1"/>
    <property type="molecule type" value="Genomic_DNA"/>
</dbReference>
<organism evidence="2">
    <name type="scientific">marine sediment metagenome</name>
    <dbReference type="NCBI Taxonomy" id="412755"/>
    <lineage>
        <taxon>unclassified sequences</taxon>
        <taxon>metagenomes</taxon>
        <taxon>ecological metagenomes</taxon>
    </lineage>
</organism>
<keyword evidence="1" id="KW-0472">Membrane</keyword>
<proteinExistence type="predicted"/>